<evidence type="ECO:0000313" key="3">
    <source>
        <dbReference type="Proteomes" id="UP000717515"/>
    </source>
</evidence>
<accession>A0A9P8D3J7</accession>
<feature type="region of interest" description="Disordered" evidence="1">
    <location>
        <begin position="716"/>
        <end position="850"/>
    </location>
</feature>
<name>A0A9P8D3J7_MORAP</name>
<feature type="compositionally biased region" description="Polar residues" evidence="1">
    <location>
        <begin position="587"/>
        <end position="599"/>
    </location>
</feature>
<sequence length="1434" mass="153783">MPTVAPTLAAKTWDINIRPDGKFSPPSLAIMPGDTVRWPNANGGSHAIVQTDASGSCKSMMGGFNSGTLAASPTASSKGNTPMDRSVMLSSSSFHYTPEVVDLEAMNITEMFPEASSFSFDMSSSYNHSYSDSISGVPLAQQALWDDGQLSMSATVNSSRQQYHYQGSPLKGDDGHLGHEQEQDQSHYDEYDESSLQHGWIDETRDQNGILLLNDKEHQDEQHLMFLQDIGATANLSRGDSISLFAKLADESDLSCDLFKEEIDADETRDQSKLQFEYGSSKPGLRVNTGDGNAIFDQEFLASLRTPLFPQPPPPLESATKQSFFEGLHTISAPDTEDDNVDIPHKSSQHSRAEGSRDCQGNNDAYQQALKSFFDSLKIADPIKTPHKFAPQPLPILWNEPKIRSKALPSFDLADYTTLAQSTTTTLAARTIPKSTSPNPSAHATSATVAAMTLQDKLGSLSSSPTNTHSIHTSARSSPMSSLSTTPPTGIKTGVPTILSTLSTPRAPTGRVSPSDSDYRPVDNGSESCQSKMNLSPTSSRERVKRRPTVSNPHLAFDPTIPPSERAAEDMRAESRSAKGTMERHSTPQQSLMTRAYSNEQDDNDPETVMDPRPNPTLGERQGSVSGLPSSTMPSGLKGPVIRKRRSLHQEMFQQNQAAGVERNPGMEQQDEPPKSKEEVDQQPSTGRKGPRPLSVNILPESLTSLNNHALHQESANIERARRLSEEEGAPASRIPGTLSLGRAAGARYGRSGSNASGGSAASQMSPTTPTIANPYGTLTGRTPVRQSSQRLSMSGLSGMYTRPQSQQQQHHADEAPSPSKMQMPSSVRSRNGSRTSPPPTLQGLRRPGHATTAYESQFQKVSPQPSSATEYNDEYHNQEGDQYQLQSPSRLSYSRRQQDAMDRAAAEPEWYDNDYEETSPRRTLTLPQQVKTRDPGLTRRRSSVEQQREQHQLQRLRIQQQAREEVYGRGYGNGYADVDQDPMLMDDYSGQSNQRFNQPFEQQQQHQKRNSLHSPPRDYMSATTSPVTPTSATARGLAAAAALRSSPTRSPVTQQGSSRYSDHHRRQSRDGHTLMAAPRISPPLTAAPTSHARMSSGGHYAHGSGVGLTPRRSVSNVGGGSLAISATSRRLSTATNVGVSSPTSSGYESGLASSSSSSIYNHGRGSSNIGGGHSALHGRSVSSGSGYGAVNSTTTSPRSSMYSASSANEGGFVRSATSIMTTDGGGSNLHPPLRRAASTMIATPTSRRTSGTYAAAGHSSASTTTPGYRASTLGHSASTASSEYARVFVPPRAAAATGGGHGYGGNNSSSRNSHMEDYHPQDTFNNYRPDVPARQSSLSHGVGSRSSLATPRSSSSGNNAFLSSSTSSSSSHLRRASSMSVTGNVNGVGGGGGLGSASLGRTAGSGVLSRQQSSSIGQPPQRYQRTSTYGYRS</sequence>
<feature type="region of interest" description="Disordered" evidence="1">
    <location>
        <begin position="1296"/>
        <end position="1434"/>
    </location>
</feature>
<feature type="compositionally biased region" description="Polar residues" evidence="1">
    <location>
        <begin position="525"/>
        <end position="539"/>
    </location>
</feature>
<feature type="compositionally biased region" description="Basic and acidic residues" evidence="1">
    <location>
        <begin position="897"/>
        <end position="907"/>
    </location>
</feature>
<feature type="compositionally biased region" description="Polar residues" evidence="1">
    <location>
        <begin position="881"/>
        <end position="895"/>
    </location>
</feature>
<feature type="compositionally biased region" description="Polar residues" evidence="1">
    <location>
        <begin position="460"/>
        <end position="472"/>
    </location>
</feature>
<feature type="compositionally biased region" description="Polar residues" evidence="1">
    <location>
        <begin position="785"/>
        <end position="796"/>
    </location>
</feature>
<dbReference type="EMBL" id="JAIFTL010000001">
    <property type="protein sequence ID" value="KAG9327867.1"/>
    <property type="molecule type" value="Genomic_DNA"/>
</dbReference>
<feature type="compositionally biased region" description="Basic and acidic residues" evidence="1">
    <location>
        <begin position="717"/>
        <end position="726"/>
    </location>
</feature>
<feature type="compositionally biased region" description="Low complexity" evidence="1">
    <location>
        <begin position="1022"/>
        <end position="1052"/>
    </location>
</feature>
<feature type="compositionally biased region" description="Polar residues" evidence="1">
    <location>
        <begin position="1409"/>
        <end position="1434"/>
    </location>
</feature>
<feature type="region of interest" description="Disordered" evidence="1">
    <location>
        <begin position="164"/>
        <end position="195"/>
    </location>
</feature>
<feature type="region of interest" description="Disordered" evidence="1">
    <location>
        <begin position="878"/>
        <end position="951"/>
    </location>
</feature>
<feature type="region of interest" description="Disordered" evidence="1">
    <location>
        <begin position="1244"/>
        <end position="1275"/>
    </location>
</feature>
<feature type="compositionally biased region" description="Polar residues" evidence="1">
    <location>
        <begin position="820"/>
        <end position="836"/>
    </location>
</feature>
<feature type="compositionally biased region" description="Low complexity" evidence="1">
    <location>
        <begin position="1397"/>
        <end position="1407"/>
    </location>
</feature>
<evidence type="ECO:0000313" key="2">
    <source>
        <dbReference type="EMBL" id="KAG9327867.1"/>
    </source>
</evidence>
<feature type="compositionally biased region" description="Basic and acidic residues" evidence="1">
    <location>
        <begin position="932"/>
        <end position="951"/>
    </location>
</feature>
<dbReference type="InterPro" id="IPR008972">
    <property type="entry name" value="Cupredoxin"/>
</dbReference>
<feature type="compositionally biased region" description="Low complexity" evidence="1">
    <location>
        <begin position="1337"/>
        <end position="1386"/>
    </location>
</feature>
<proteinExistence type="predicted"/>
<protein>
    <submittedName>
        <fullName evidence="2">Uncharacterized protein</fullName>
    </submittedName>
</protein>
<feature type="region of interest" description="Disordered" evidence="1">
    <location>
        <begin position="332"/>
        <end position="360"/>
    </location>
</feature>
<organism evidence="2 3">
    <name type="scientific">Mortierella alpina</name>
    <name type="common">Oleaginous fungus</name>
    <name type="synonym">Mortierella renispora</name>
    <dbReference type="NCBI Taxonomy" id="64518"/>
    <lineage>
        <taxon>Eukaryota</taxon>
        <taxon>Fungi</taxon>
        <taxon>Fungi incertae sedis</taxon>
        <taxon>Mucoromycota</taxon>
        <taxon>Mortierellomycotina</taxon>
        <taxon>Mortierellomycetes</taxon>
        <taxon>Mortierellales</taxon>
        <taxon>Mortierellaceae</taxon>
        <taxon>Mortierella</taxon>
    </lineage>
</organism>
<feature type="compositionally biased region" description="Polar residues" evidence="1">
    <location>
        <begin position="1125"/>
        <end position="1144"/>
    </location>
</feature>
<feature type="compositionally biased region" description="Polar residues" evidence="1">
    <location>
        <begin position="1181"/>
        <end position="1196"/>
    </location>
</feature>
<reference evidence="2" key="1">
    <citation type="submission" date="2021-07" db="EMBL/GenBank/DDBJ databases">
        <title>Draft genome of Mortierella alpina, strain LL118, isolated from an aspen leaf litter sample.</title>
        <authorList>
            <person name="Yang S."/>
            <person name="Vinatzer B.A."/>
        </authorList>
    </citation>
    <scope>NUCLEOTIDE SEQUENCE</scope>
    <source>
        <strain evidence="2">LL118</strain>
    </source>
</reference>
<feature type="compositionally biased region" description="Low complexity" evidence="1">
    <location>
        <begin position="740"/>
        <end position="763"/>
    </location>
</feature>
<comment type="caution">
    <text evidence="2">The sequence shown here is derived from an EMBL/GenBank/DDBJ whole genome shotgun (WGS) entry which is preliminary data.</text>
</comment>
<feature type="compositionally biased region" description="Low complexity" evidence="1">
    <location>
        <begin position="1145"/>
        <end position="1168"/>
    </location>
</feature>
<feature type="compositionally biased region" description="Polar residues" evidence="1">
    <location>
        <begin position="623"/>
        <end position="634"/>
    </location>
</feature>
<feature type="region of interest" description="Disordered" evidence="1">
    <location>
        <begin position="459"/>
        <end position="639"/>
    </location>
</feature>
<feature type="region of interest" description="Disordered" evidence="1">
    <location>
        <begin position="654"/>
        <end position="696"/>
    </location>
</feature>
<evidence type="ECO:0000256" key="1">
    <source>
        <dbReference type="SAM" id="MobiDB-lite"/>
    </source>
</evidence>
<feature type="region of interest" description="Disordered" evidence="1">
    <location>
        <begin position="1000"/>
        <end position="1207"/>
    </location>
</feature>
<dbReference type="Gene3D" id="2.60.40.420">
    <property type="entry name" value="Cupredoxins - blue copper proteins"/>
    <property type="match status" value="1"/>
</dbReference>
<feature type="compositionally biased region" description="Polar residues" evidence="1">
    <location>
        <begin position="498"/>
        <end position="516"/>
    </location>
</feature>
<feature type="compositionally biased region" description="Basic and acidic residues" evidence="1">
    <location>
        <begin position="566"/>
        <end position="586"/>
    </location>
</feature>
<feature type="compositionally biased region" description="Basic and acidic residues" evidence="1">
    <location>
        <begin position="171"/>
        <end position="189"/>
    </location>
</feature>
<feature type="compositionally biased region" description="Gly residues" evidence="1">
    <location>
        <begin position="1387"/>
        <end position="1396"/>
    </location>
</feature>
<feature type="compositionally biased region" description="Low complexity" evidence="1">
    <location>
        <begin position="1197"/>
        <end position="1207"/>
    </location>
</feature>
<dbReference type="Proteomes" id="UP000717515">
    <property type="component" value="Unassembled WGS sequence"/>
</dbReference>
<gene>
    <name evidence="2" type="ORF">KVV02_000313</name>
</gene>
<feature type="compositionally biased region" description="Low complexity" evidence="1">
    <location>
        <begin position="1250"/>
        <end position="1266"/>
    </location>
</feature>
<feature type="compositionally biased region" description="Low complexity" evidence="1">
    <location>
        <begin position="473"/>
        <end position="489"/>
    </location>
</feature>
<feature type="compositionally biased region" description="Polar residues" evidence="1">
    <location>
        <begin position="922"/>
        <end position="931"/>
    </location>
</feature>